<dbReference type="AlphaFoldDB" id="A0A6L2LR93"/>
<evidence type="ECO:0000256" key="1">
    <source>
        <dbReference type="SAM" id="MobiDB-lite"/>
    </source>
</evidence>
<sequence>MMLDSVDNGPLVYLTVKENRQTRPKKYSKLTEAQQLQDDCDVQVTNIIFHCLPPDVYALVNHQEVAKDIWDRVKLLMKGTELSYKERELTQQSQAKFPQLDSGLAVPTFQQGEDPIDCINKAMAFQSAMASSVIAKEHNVISVIDGEETLILEEESRSKMLDKQNDPILIKQKINTSQIDYSKLNKIKEAFDKCFVTQKELFAEQAFWLKHMNYNPKTSVKSHTHVRIEAPSELPKDTVIRKLKDRIKSLSGKDSVENVKKDIDEIETINIELEHSVELLVYVSKTCLSLTKPCEKLVVFIPMNKDKKVRFVEPITSSNNILKQTGSLRTKDSNKPLSTSIGVHTTTSASGSNPSGNTKKNRVSRPPSSNQKNKVEEHPRKVKSSLNKTNSISKPISNAHVKHSVRNAKFESICAICNKCLFDANHDMYVIDYVNVHSKSKRNKIRKVWKPMGKVFNEIRYSWKHTDADHAGYQDTRNSTSGSMQLLGDRLVSWSSKKQKNATISSANTEYIALHTDIKHHFIKEQVENMVVELYFVKTEYQLADIVNKPLARERLAFLINKLGMRSMSPDTLKKLVDEREE</sequence>
<dbReference type="EMBL" id="BKCJ010004887">
    <property type="protein sequence ID" value="GEU63659.1"/>
    <property type="molecule type" value="Genomic_DNA"/>
</dbReference>
<feature type="compositionally biased region" description="Polar residues" evidence="1">
    <location>
        <begin position="384"/>
        <end position="395"/>
    </location>
</feature>
<gene>
    <name evidence="2" type="ORF">Tci_035637</name>
</gene>
<feature type="region of interest" description="Disordered" evidence="1">
    <location>
        <begin position="323"/>
        <end position="395"/>
    </location>
</feature>
<organism evidence="2">
    <name type="scientific">Tanacetum cinerariifolium</name>
    <name type="common">Dalmatian daisy</name>
    <name type="synonym">Chrysanthemum cinerariifolium</name>
    <dbReference type="NCBI Taxonomy" id="118510"/>
    <lineage>
        <taxon>Eukaryota</taxon>
        <taxon>Viridiplantae</taxon>
        <taxon>Streptophyta</taxon>
        <taxon>Embryophyta</taxon>
        <taxon>Tracheophyta</taxon>
        <taxon>Spermatophyta</taxon>
        <taxon>Magnoliopsida</taxon>
        <taxon>eudicotyledons</taxon>
        <taxon>Gunneridae</taxon>
        <taxon>Pentapetalae</taxon>
        <taxon>asterids</taxon>
        <taxon>campanulids</taxon>
        <taxon>Asterales</taxon>
        <taxon>Asteraceae</taxon>
        <taxon>Asteroideae</taxon>
        <taxon>Anthemideae</taxon>
        <taxon>Anthemidinae</taxon>
        <taxon>Tanacetum</taxon>
    </lineage>
</organism>
<dbReference type="CDD" id="cd09272">
    <property type="entry name" value="RNase_HI_RT_Ty1"/>
    <property type="match status" value="1"/>
</dbReference>
<name>A0A6L2LR93_TANCI</name>
<evidence type="ECO:0008006" key="3">
    <source>
        <dbReference type="Google" id="ProtNLM"/>
    </source>
</evidence>
<feature type="compositionally biased region" description="Polar residues" evidence="1">
    <location>
        <begin position="335"/>
        <end position="358"/>
    </location>
</feature>
<reference evidence="2" key="1">
    <citation type="journal article" date="2019" name="Sci. Rep.">
        <title>Draft genome of Tanacetum cinerariifolium, the natural source of mosquito coil.</title>
        <authorList>
            <person name="Yamashiro T."/>
            <person name="Shiraishi A."/>
            <person name="Satake H."/>
            <person name="Nakayama K."/>
        </authorList>
    </citation>
    <scope>NUCLEOTIDE SEQUENCE</scope>
</reference>
<proteinExistence type="predicted"/>
<accession>A0A6L2LR93</accession>
<comment type="caution">
    <text evidence="2">The sequence shown here is derived from an EMBL/GenBank/DDBJ whole genome shotgun (WGS) entry which is preliminary data.</text>
</comment>
<protein>
    <recommendedName>
        <fullName evidence="3">Retrovirus-related Pol polyprotein from transposon TNT 1-94</fullName>
    </recommendedName>
</protein>
<evidence type="ECO:0000313" key="2">
    <source>
        <dbReference type="EMBL" id="GEU63659.1"/>
    </source>
</evidence>